<protein>
    <submittedName>
        <fullName evidence="1">Uncharacterized protein</fullName>
    </submittedName>
</protein>
<gene>
    <name evidence="1" type="ORF">EVAR_52425_1</name>
</gene>
<dbReference type="AlphaFoldDB" id="A0A4C1YFV3"/>
<accession>A0A4C1YFV3</accession>
<sequence length="279" mass="32160">MNNLNLRILNDGASPRRTRPHSSPCVLYLSFYSLNLALLLSWKSYRILMVDVNWNGYSDRFDHKFTKLPKLSASDLSFCTGTLFQIMLSVVDDILPQKKHCVAVIPSPPCWDQKYTRAVEEKRGAEILYCRNISQENFIDLSRIRAKFRRFIRRKKKDCTPSVKDRLELTAESRGLLANYQHGFSKGKSNMDNLSIFISDIRVLFFQGKSVPAAFFDISSISNNVQLLILTNELHNLRVPVKLHNFIFNLFTEKRILLRIGGEVKASLLVRRGILKGLY</sequence>
<dbReference type="Proteomes" id="UP000299102">
    <property type="component" value="Unassembled WGS sequence"/>
</dbReference>
<proteinExistence type="predicted"/>
<dbReference type="EMBL" id="BGZK01001189">
    <property type="protein sequence ID" value="GBP73864.1"/>
    <property type="molecule type" value="Genomic_DNA"/>
</dbReference>
<comment type="caution">
    <text evidence="1">The sequence shown here is derived from an EMBL/GenBank/DDBJ whole genome shotgun (WGS) entry which is preliminary data.</text>
</comment>
<organism evidence="1 2">
    <name type="scientific">Eumeta variegata</name>
    <name type="common">Bagworm moth</name>
    <name type="synonym">Eumeta japonica</name>
    <dbReference type="NCBI Taxonomy" id="151549"/>
    <lineage>
        <taxon>Eukaryota</taxon>
        <taxon>Metazoa</taxon>
        <taxon>Ecdysozoa</taxon>
        <taxon>Arthropoda</taxon>
        <taxon>Hexapoda</taxon>
        <taxon>Insecta</taxon>
        <taxon>Pterygota</taxon>
        <taxon>Neoptera</taxon>
        <taxon>Endopterygota</taxon>
        <taxon>Lepidoptera</taxon>
        <taxon>Glossata</taxon>
        <taxon>Ditrysia</taxon>
        <taxon>Tineoidea</taxon>
        <taxon>Psychidae</taxon>
        <taxon>Oiketicinae</taxon>
        <taxon>Eumeta</taxon>
    </lineage>
</organism>
<evidence type="ECO:0000313" key="1">
    <source>
        <dbReference type="EMBL" id="GBP73864.1"/>
    </source>
</evidence>
<evidence type="ECO:0000313" key="2">
    <source>
        <dbReference type="Proteomes" id="UP000299102"/>
    </source>
</evidence>
<dbReference type="STRING" id="151549.A0A4C1YFV3"/>
<reference evidence="1 2" key="1">
    <citation type="journal article" date="2019" name="Commun. Biol.">
        <title>The bagworm genome reveals a unique fibroin gene that provides high tensile strength.</title>
        <authorList>
            <person name="Kono N."/>
            <person name="Nakamura H."/>
            <person name="Ohtoshi R."/>
            <person name="Tomita M."/>
            <person name="Numata K."/>
            <person name="Arakawa K."/>
        </authorList>
    </citation>
    <scope>NUCLEOTIDE SEQUENCE [LARGE SCALE GENOMIC DNA]</scope>
</reference>
<name>A0A4C1YFV3_EUMVA</name>
<dbReference type="OrthoDB" id="8058536at2759"/>
<keyword evidence="2" id="KW-1185">Reference proteome</keyword>